<dbReference type="GO" id="GO:0004930">
    <property type="term" value="F:G protein-coupled receptor activity"/>
    <property type="evidence" value="ECO:0007669"/>
    <property type="project" value="InterPro"/>
</dbReference>
<feature type="region of interest" description="Disordered" evidence="5">
    <location>
        <begin position="420"/>
        <end position="443"/>
    </location>
</feature>
<dbReference type="GO" id="GO:0007166">
    <property type="term" value="P:cell surface receptor signaling pathway"/>
    <property type="evidence" value="ECO:0007669"/>
    <property type="project" value="InterPro"/>
</dbReference>
<dbReference type="InterPro" id="IPR017981">
    <property type="entry name" value="GPCR_2-like_7TM"/>
</dbReference>
<reference evidence="8" key="1">
    <citation type="journal article" date="2020" name="Stud. Mycol.">
        <title>101 Dothideomycetes genomes: a test case for predicting lifestyles and emergence of pathogens.</title>
        <authorList>
            <person name="Haridas S."/>
            <person name="Albert R."/>
            <person name="Binder M."/>
            <person name="Bloem J."/>
            <person name="Labutti K."/>
            <person name="Salamov A."/>
            <person name="Andreopoulos B."/>
            <person name="Baker S."/>
            <person name="Barry K."/>
            <person name="Bills G."/>
            <person name="Bluhm B."/>
            <person name="Cannon C."/>
            <person name="Castanera R."/>
            <person name="Culley D."/>
            <person name="Daum C."/>
            <person name="Ezra D."/>
            <person name="Gonzalez J."/>
            <person name="Henrissat B."/>
            <person name="Kuo A."/>
            <person name="Liang C."/>
            <person name="Lipzen A."/>
            <person name="Lutzoni F."/>
            <person name="Magnuson J."/>
            <person name="Mondo S."/>
            <person name="Nolan M."/>
            <person name="Ohm R."/>
            <person name="Pangilinan J."/>
            <person name="Park H.-J."/>
            <person name="Ramirez L."/>
            <person name="Alfaro M."/>
            <person name="Sun H."/>
            <person name="Tritt A."/>
            <person name="Yoshinaga Y."/>
            <person name="Zwiers L.-H."/>
            <person name="Turgeon B."/>
            <person name="Goodwin S."/>
            <person name="Spatafora J."/>
            <person name="Crous P."/>
            <person name="Grigoriev I."/>
        </authorList>
    </citation>
    <scope>NUCLEOTIDE SEQUENCE</scope>
    <source>
        <strain evidence="8">CBS 379.55</strain>
    </source>
</reference>
<feature type="transmembrane region" description="Helical" evidence="6">
    <location>
        <begin position="178"/>
        <end position="201"/>
    </location>
</feature>
<dbReference type="InterPro" id="IPR000832">
    <property type="entry name" value="GPCR_2_secretin-like"/>
</dbReference>
<dbReference type="PROSITE" id="PS50261">
    <property type="entry name" value="G_PROTEIN_RECEP_F2_4"/>
    <property type="match status" value="1"/>
</dbReference>
<feature type="transmembrane region" description="Helical" evidence="6">
    <location>
        <begin position="96"/>
        <end position="118"/>
    </location>
</feature>
<keyword evidence="2 6" id="KW-0812">Transmembrane</keyword>
<evidence type="ECO:0000256" key="4">
    <source>
        <dbReference type="ARBA" id="ARBA00023136"/>
    </source>
</evidence>
<evidence type="ECO:0000256" key="5">
    <source>
        <dbReference type="SAM" id="MobiDB-lite"/>
    </source>
</evidence>
<feature type="transmembrane region" description="Helical" evidence="6">
    <location>
        <begin position="359"/>
        <end position="379"/>
    </location>
</feature>
<organism evidence="8 9">
    <name type="scientific">Westerdykella ornata</name>
    <dbReference type="NCBI Taxonomy" id="318751"/>
    <lineage>
        <taxon>Eukaryota</taxon>
        <taxon>Fungi</taxon>
        <taxon>Dikarya</taxon>
        <taxon>Ascomycota</taxon>
        <taxon>Pezizomycotina</taxon>
        <taxon>Dothideomycetes</taxon>
        <taxon>Pleosporomycetidae</taxon>
        <taxon>Pleosporales</taxon>
        <taxon>Sporormiaceae</taxon>
        <taxon>Westerdykella</taxon>
    </lineage>
</organism>
<keyword evidence="9" id="KW-1185">Reference proteome</keyword>
<feature type="transmembrane region" description="Helical" evidence="6">
    <location>
        <begin position="138"/>
        <end position="158"/>
    </location>
</feature>
<evidence type="ECO:0000256" key="3">
    <source>
        <dbReference type="ARBA" id="ARBA00022989"/>
    </source>
</evidence>
<evidence type="ECO:0000256" key="1">
    <source>
        <dbReference type="ARBA" id="ARBA00004141"/>
    </source>
</evidence>
<name>A0A6A6K1D1_WESOR</name>
<dbReference type="PANTHER" id="PTHR42058">
    <property type="entry name" value="G_PROTEIN_RECEP_F2_4 DOMAIN-CONTAINING PROTEIN"/>
    <property type="match status" value="1"/>
</dbReference>
<protein>
    <recommendedName>
        <fullName evidence="7">G-protein coupled receptors family 2 profile 2 domain-containing protein</fullName>
    </recommendedName>
</protein>
<dbReference type="GeneID" id="54548222"/>
<evidence type="ECO:0000256" key="6">
    <source>
        <dbReference type="SAM" id="Phobius"/>
    </source>
</evidence>
<evidence type="ECO:0000256" key="2">
    <source>
        <dbReference type="ARBA" id="ARBA00022692"/>
    </source>
</evidence>
<dbReference type="InterPro" id="IPR053247">
    <property type="entry name" value="GPCR_GPR1/git3-like"/>
</dbReference>
<dbReference type="GO" id="GO:0016020">
    <property type="term" value="C:membrane"/>
    <property type="evidence" value="ECO:0007669"/>
    <property type="project" value="UniProtKB-SubCell"/>
</dbReference>
<feature type="transmembrane region" description="Helical" evidence="6">
    <location>
        <begin position="221"/>
        <end position="244"/>
    </location>
</feature>
<feature type="transmembrane region" description="Helical" evidence="6">
    <location>
        <begin position="68"/>
        <end position="89"/>
    </location>
</feature>
<feature type="transmembrane region" description="Helical" evidence="6">
    <location>
        <begin position="292"/>
        <end position="315"/>
    </location>
</feature>
<feature type="domain" description="G-protein coupled receptors family 2 profile 2" evidence="7">
    <location>
        <begin position="59"/>
        <end position="385"/>
    </location>
</feature>
<comment type="subcellular location">
    <subcellularLocation>
        <location evidence="1">Membrane</location>
        <topology evidence="1">Multi-pass membrane protein</topology>
    </subcellularLocation>
</comment>
<dbReference type="Gene3D" id="1.20.1070.10">
    <property type="entry name" value="Rhodopsin 7-helix transmembrane proteins"/>
    <property type="match status" value="1"/>
</dbReference>
<dbReference type="OrthoDB" id="26203at2759"/>
<accession>A0A6A6K1D1</accession>
<evidence type="ECO:0000259" key="7">
    <source>
        <dbReference type="PROSITE" id="PS50261"/>
    </source>
</evidence>
<dbReference type="Proteomes" id="UP000800097">
    <property type="component" value="Unassembled WGS sequence"/>
</dbReference>
<sequence>MANVSLASPLRGFCPPPFYDLSKFGNEGFTTGRLCAPIGANLQCCLPCPATDYLYPSNFKTYYQVAEALNVVDLILLIFLMISFLVLPVEKTRRHYLSYCLIVGGILMALAFVIPFGAKPEQCYDEITPNDMFSDLTCAFSGAFLISGGLSMCVWIFIRALSMHLQICWDVLPGTRFFYWAQGLGWGVVATLFTTTITITGVSYRFGDICHVNSAQSMKDFWGPLLAIAGAATLVQLATFAYCIKVYIKNMFSDEGTETQSSAGLPSYTTSVRTRSARAVYRRVRKVLWLQWRGITIVVFILVDVIFFSVVFIYLNAAESHATDDLEAVRPYLLCLVRNPRDSSPCHKLGQDLFVNQSTVIAVLMMLSLAGIQVFVLLVRSAMFSGWVDLVRSRFSSQREFVSLDAKQYTDSKNFELGKITSPIRGPGSAMSPSQSDYDPWRRSVTNTPDHFSKEYQRDYQREYNTPNLSFSTPRAPSRVEFDPRATHARGGLRLHPINDDEDESSRNMGGMSYKI</sequence>
<evidence type="ECO:0000313" key="9">
    <source>
        <dbReference type="Proteomes" id="UP000800097"/>
    </source>
</evidence>
<dbReference type="AlphaFoldDB" id="A0A6A6K1D1"/>
<keyword evidence="3 6" id="KW-1133">Transmembrane helix</keyword>
<dbReference type="PANTHER" id="PTHR42058:SF1">
    <property type="entry name" value="G-PROTEIN COUPLED RECEPTORS FAMILY 2 PROFILE 2 DOMAIN-CONTAINING PROTEIN"/>
    <property type="match status" value="1"/>
</dbReference>
<keyword evidence="4 6" id="KW-0472">Membrane</keyword>
<dbReference type="RefSeq" id="XP_033658706.1">
    <property type="nucleotide sequence ID" value="XM_033795047.1"/>
</dbReference>
<feature type="region of interest" description="Disordered" evidence="5">
    <location>
        <begin position="485"/>
        <end position="516"/>
    </location>
</feature>
<proteinExistence type="predicted"/>
<evidence type="ECO:0000313" key="8">
    <source>
        <dbReference type="EMBL" id="KAF2281169.1"/>
    </source>
</evidence>
<gene>
    <name evidence="8" type="ORF">EI97DRAFT_366738</name>
</gene>
<dbReference type="EMBL" id="ML986484">
    <property type="protein sequence ID" value="KAF2281169.1"/>
    <property type="molecule type" value="Genomic_DNA"/>
</dbReference>
<dbReference type="Pfam" id="PF00002">
    <property type="entry name" value="7tm_2"/>
    <property type="match status" value="1"/>
</dbReference>